<gene>
    <name evidence="2" type="ORF">EAH76_02815</name>
</gene>
<dbReference type="InterPro" id="IPR025514">
    <property type="entry name" value="DUF4402"/>
</dbReference>
<accession>A0A502G3R9</accession>
<keyword evidence="3" id="KW-1185">Reference proteome</keyword>
<keyword evidence="1" id="KW-0732">Signal</keyword>
<name>A0A502G3R9_9SPHN</name>
<feature type="chain" id="PRO_5021235579" evidence="1">
    <location>
        <begin position="32"/>
        <end position="162"/>
    </location>
</feature>
<organism evidence="2 3">
    <name type="scientific">Sphingomonas glacialis</name>
    <dbReference type="NCBI Taxonomy" id="658225"/>
    <lineage>
        <taxon>Bacteria</taxon>
        <taxon>Pseudomonadati</taxon>
        <taxon>Pseudomonadota</taxon>
        <taxon>Alphaproteobacteria</taxon>
        <taxon>Sphingomonadales</taxon>
        <taxon>Sphingomonadaceae</taxon>
        <taxon>Sphingomonas</taxon>
    </lineage>
</organism>
<sequence length="162" mass="16690">MRNLAHSPFPVRRGVWLTAFACLLWGAPALASNPHGAPSVEMLREIDFGTLALGGNGGQITVSPNGALSCSGGLQCLGGQSAGAFAITGAKDEIVSIIVSPAMLDDGKGHRLRAVFTPSDRTMVLRPGNAKNPFTMGGTLTASGALVEGSYSGTFDVIVEYQ</sequence>
<reference evidence="2 3" key="1">
    <citation type="journal article" date="2019" name="Environ. Microbiol.">
        <title>Species interactions and distinct microbial communities in high Arctic permafrost affected cryosols are associated with the CH4 and CO2 gas fluxes.</title>
        <authorList>
            <person name="Altshuler I."/>
            <person name="Hamel J."/>
            <person name="Turney S."/>
            <person name="Magnuson E."/>
            <person name="Levesque R."/>
            <person name="Greer C."/>
            <person name="Whyte L.G."/>
        </authorList>
    </citation>
    <scope>NUCLEOTIDE SEQUENCE [LARGE SCALE GENOMIC DNA]</scope>
    <source>
        <strain evidence="2 3">E6.1</strain>
    </source>
</reference>
<protein>
    <submittedName>
        <fullName evidence="2">DUF4402 domain-containing protein</fullName>
    </submittedName>
</protein>
<evidence type="ECO:0000313" key="3">
    <source>
        <dbReference type="Proteomes" id="UP000319931"/>
    </source>
</evidence>
<feature type="signal peptide" evidence="1">
    <location>
        <begin position="1"/>
        <end position="31"/>
    </location>
</feature>
<proteinExistence type="predicted"/>
<dbReference type="EMBL" id="RCZC01000001">
    <property type="protein sequence ID" value="TPG56489.1"/>
    <property type="molecule type" value="Genomic_DNA"/>
</dbReference>
<dbReference type="Pfam" id="PF14352">
    <property type="entry name" value="DUF4402"/>
    <property type="match status" value="1"/>
</dbReference>
<dbReference type="Proteomes" id="UP000319931">
    <property type="component" value="Unassembled WGS sequence"/>
</dbReference>
<evidence type="ECO:0000313" key="2">
    <source>
        <dbReference type="EMBL" id="TPG56489.1"/>
    </source>
</evidence>
<comment type="caution">
    <text evidence="2">The sequence shown here is derived from an EMBL/GenBank/DDBJ whole genome shotgun (WGS) entry which is preliminary data.</text>
</comment>
<dbReference type="AlphaFoldDB" id="A0A502G3R9"/>
<dbReference type="RefSeq" id="WP_140847791.1">
    <property type="nucleotide sequence ID" value="NZ_RCZC01000001.1"/>
</dbReference>
<evidence type="ECO:0000256" key="1">
    <source>
        <dbReference type="SAM" id="SignalP"/>
    </source>
</evidence>
<dbReference type="OrthoDB" id="7471110at2"/>